<dbReference type="Gene3D" id="3.40.50.150">
    <property type="entry name" value="Vaccinia Virus protein VP39"/>
    <property type="match status" value="1"/>
</dbReference>
<reference evidence="1 2" key="1">
    <citation type="submission" date="2019-08" db="EMBL/GenBank/DDBJ databases">
        <title>Deep-cultivation of Planctomycetes and their phenomic and genomic characterization uncovers novel biology.</title>
        <authorList>
            <person name="Wiegand S."/>
            <person name="Jogler M."/>
            <person name="Boedeker C."/>
            <person name="Pinto D."/>
            <person name="Vollmers J."/>
            <person name="Rivas-Marin E."/>
            <person name="Kohn T."/>
            <person name="Peeters S.H."/>
            <person name="Heuer A."/>
            <person name="Rast P."/>
            <person name="Oberbeckmann S."/>
            <person name="Bunk B."/>
            <person name="Jeske O."/>
            <person name="Meyerdierks A."/>
            <person name="Storesund J.E."/>
            <person name="Kallscheuer N."/>
            <person name="Luecker S."/>
            <person name="Lage O.M."/>
            <person name="Pohl T."/>
            <person name="Merkel B.J."/>
            <person name="Hornburger P."/>
            <person name="Mueller R.-W."/>
            <person name="Bruemmer F."/>
            <person name="Labrenz M."/>
            <person name="Spormann A.M."/>
            <person name="Op Den Camp H."/>
            <person name="Overmann J."/>
            <person name="Amann R."/>
            <person name="Jetten M.S.M."/>
            <person name="Mascher T."/>
            <person name="Medema M.H."/>
            <person name="Devos D.P."/>
            <person name="Kaster A.-K."/>
            <person name="Ovreas L."/>
            <person name="Rohde M."/>
            <person name="Galperin M.Y."/>
            <person name="Jogler C."/>
        </authorList>
    </citation>
    <scope>NUCLEOTIDE SEQUENCE [LARGE SCALE GENOMIC DNA]</scope>
    <source>
        <strain evidence="1 2">LF1</strain>
    </source>
</reference>
<evidence type="ECO:0000313" key="2">
    <source>
        <dbReference type="Proteomes" id="UP000322699"/>
    </source>
</evidence>
<keyword evidence="2" id="KW-1185">Reference proteome</keyword>
<accession>A0A5B1CMC9</accession>
<gene>
    <name evidence="1" type="ORF">LF1_40420</name>
</gene>
<dbReference type="AlphaFoldDB" id="A0A5B1CMC9"/>
<organism evidence="1 2">
    <name type="scientific">Rubripirellula obstinata</name>
    <dbReference type="NCBI Taxonomy" id="406547"/>
    <lineage>
        <taxon>Bacteria</taxon>
        <taxon>Pseudomonadati</taxon>
        <taxon>Planctomycetota</taxon>
        <taxon>Planctomycetia</taxon>
        <taxon>Pirellulales</taxon>
        <taxon>Pirellulaceae</taxon>
        <taxon>Rubripirellula</taxon>
    </lineage>
</organism>
<comment type="caution">
    <text evidence="1">The sequence shown here is derived from an EMBL/GenBank/DDBJ whole genome shotgun (WGS) entry which is preliminary data.</text>
</comment>
<dbReference type="InterPro" id="IPR029063">
    <property type="entry name" value="SAM-dependent_MTases_sf"/>
</dbReference>
<dbReference type="Proteomes" id="UP000322699">
    <property type="component" value="Unassembled WGS sequence"/>
</dbReference>
<sequence>MNASIQQRTIRPLTSRLGCIVKAFLRQPGQVATVAPSSSHLINAIACRDCVRQASTVVELGPGAGGTTDGLLSNMRLDSTLLAIEKTQAFDESLGQILDPRLRVEYADAMRLLDFLQEHNLGLVDVVVSGIPFSSMPRLIAKRITQSIHKALHPGGTFIAYQLHDDVERYTRPLFGPSKTDRVLWNLPPLTVYSWTKIQ</sequence>
<protein>
    <recommendedName>
        <fullName evidence="3">16S ribosomal RNA methyltransferase KsgA/Dim1 family protein</fullName>
    </recommendedName>
</protein>
<proteinExistence type="predicted"/>
<dbReference type="RefSeq" id="WP_235033393.1">
    <property type="nucleotide sequence ID" value="NZ_LWSK01000072.1"/>
</dbReference>
<evidence type="ECO:0000313" key="1">
    <source>
        <dbReference type="EMBL" id="KAA1261492.1"/>
    </source>
</evidence>
<dbReference type="EMBL" id="VRLW01000001">
    <property type="protein sequence ID" value="KAA1261492.1"/>
    <property type="molecule type" value="Genomic_DNA"/>
</dbReference>
<dbReference type="SUPFAM" id="SSF53335">
    <property type="entry name" value="S-adenosyl-L-methionine-dependent methyltransferases"/>
    <property type="match status" value="1"/>
</dbReference>
<dbReference type="CDD" id="cd02440">
    <property type="entry name" value="AdoMet_MTases"/>
    <property type="match status" value="1"/>
</dbReference>
<evidence type="ECO:0008006" key="3">
    <source>
        <dbReference type="Google" id="ProtNLM"/>
    </source>
</evidence>
<name>A0A5B1CMC9_9BACT</name>